<dbReference type="AlphaFoldDB" id="T0JRC9"/>
<accession>T0JRC9</accession>
<comment type="caution">
    <text evidence="2">The sequence shown here is derived from an EMBL/GenBank/DDBJ whole genome shotgun (WGS) entry which is preliminary data.</text>
</comment>
<dbReference type="Pfam" id="PF14002">
    <property type="entry name" value="YniB"/>
    <property type="match status" value="1"/>
</dbReference>
<dbReference type="STRING" id="1172190.M947_05285"/>
<keyword evidence="3" id="KW-1185">Reference proteome</keyword>
<evidence type="ECO:0000313" key="3">
    <source>
        <dbReference type="Proteomes" id="UP000015520"/>
    </source>
</evidence>
<dbReference type="EMBL" id="AUPZ01000007">
    <property type="protein sequence ID" value="EQB39407.1"/>
    <property type="molecule type" value="Genomic_DNA"/>
</dbReference>
<dbReference type="RefSeq" id="WP_021287326.1">
    <property type="nucleotide sequence ID" value="NZ_AUPZ01000007.1"/>
</dbReference>
<evidence type="ECO:0000256" key="1">
    <source>
        <dbReference type="SAM" id="Phobius"/>
    </source>
</evidence>
<name>T0JRC9_9BACT</name>
<evidence type="ECO:0000313" key="2">
    <source>
        <dbReference type="EMBL" id="EQB39407.1"/>
    </source>
</evidence>
<proteinExistence type="predicted"/>
<dbReference type="OrthoDB" id="6870983at2"/>
<sequence>MNYQQALKKSRFKRFIGFIIFFIGIISSIISILKMLYFNFDDGTAIAGALSKIFQKLVYLIYENTKFLNIF</sequence>
<organism evidence="2 3">
    <name type="scientific">Sulfurimonas hongkongensis</name>
    <dbReference type="NCBI Taxonomy" id="1172190"/>
    <lineage>
        <taxon>Bacteria</taxon>
        <taxon>Pseudomonadati</taxon>
        <taxon>Campylobacterota</taxon>
        <taxon>Epsilonproteobacteria</taxon>
        <taxon>Campylobacterales</taxon>
        <taxon>Sulfurimonadaceae</taxon>
        <taxon>Sulfurimonas</taxon>
    </lineage>
</organism>
<dbReference type="InterPro" id="IPR025229">
    <property type="entry name" value="YniB-like"/>
</dbReference>
<feature type="transmembrane region" description="Helical" evidence="1">
    <location>
        <begin position="15"/>
        <end position="37"/>
    </location>
</feature>
<protein>
    <submittedName>
        <fullName evidence="2">Uncharacterized protein</fullName>
    </submittedName>
</protein>
<keyword evidence="1" id="KW-1133">Transmembrane helix</keyword>
<keyword evidence="1" id="KW-0472">Membrane</keyword>
<gene>
    <name evidence="2" type="ORF">M947_05285</name>
</gene>
<reference evidence="2 3" key="1">
    <citation type="submission" date="2013-07" db="EMBL/GenBank/DDBJ databases">
        <title>Sulfurimonas hongkongensis AST-10 Genome Sequencing.</title>
        <authorList>
            <person name="Cai L."/>
            <person name="Zhang T."/>
        </authorList>
    </citation>
    <scope>NUCLEOTIDE SEQUENCE [LARGE SCALE GENOMIC DNA]</scope>
    <source>
        <strain evidence="2 3">AST-10</strain>
    </source>
</reference>
<keyword evidence="1" id="KW-0812">Transmembrane</keyword>
<dbReference type="Proteomes" id="UP000015520">
    <property type="component" value="Unassembled WGS sequence"/>
</dbReference>